<dbReference type="PANTHER" id="PTHR42659:SF2">
    <property type="entry name" value="XANTHINE DEHYDROGENASE SUBUNIT C-RELATED"/>
    <property type="match status" value="1"/>
</dbReference>
<dbReference type="SMART" id="SM01092">
    <property type="entry name" value="CO_deh_flav_C"/>
    <property type="match status" value="1"/>
</dbReference>
<gene>
    <name evidence="5" type="ORF">SAMN05192576_4011</name>
</gene>
<dbReference type="STRING" id="1005944.SAMN05192576_4011"/>
<dbReference type="InterPro" id="IPR016167">
    <property type="entry name" value="FAD-bd_PCMH_sub1"/>
</dbReference>
<dbReference type="SUPFAM" id="SSF56176">
    <property type="entry name" value="FAD-binding/transporter-associated domain-like"/>
    <property type="match status" value="1"/>
</dbReference>
<dbReference type="InterPro" id="IPR005107">
    <property type="entry name" value="CO_DH_flav_C"/>
</dbReference>
<dbReference type="Gene3D" id="3.30.43.10">
    <property type="entry name" value="Uridine Diphospho-n-acetylenolpyruvylglucosamine Reductase, domain 2"/>
    <property type="match status" value="1"/>
</dbReference>
<dbReference type="InterPro" id="IPR002346">
    <property type="entry name" value="Mopterin_DH_FAD-bd"/>
</dbReference>
<feature type="domain" description="FAD-binding PCMH-type" evidence="4">
    <location>
        <begin position="1"/>
        <end position="176"/>
    </location>
</feature>
<evidence type="ECO:0000256" key="1">
    <source>
        <dbReference type="ARBA" id="ARBA00022630"/>
    </source>
</evidence>
<keyword evidence="1" id="KW-0285">Flavoprotein</keyword>
<keyword evidence="3" id="KW-0560">Oxidoreductase</keyword>
<evidence type="ECO:0000313" key="5">
    <source>
        <dbReference type="EMBL" id="SDO42513.1"/>
    </source>
</evidence>
<evidence type="ECO:0000259" key="4">
    <source>
        <dbReference type="PROSITE" id="PS51387"/>
    </source>
</evidence>
<proteinExistence type="predicted"/>
<protein>
    <submittedName>
        <fullName evidence="5">Carbon-monoxide dehydrogenase medium subunit</fullName>
    </submittedName>
</protein>
<dbReference type="Proteomes" id="UP000199004">
    <property type="component" value="Unassembled WGS sequence"/>
</dbReference>
<dbReference type="Gene3D" id="3.30.390.50">
    <property type="entry name" value="CO dehydrogenase flavoprotein, C-terminal domain"/>
    <property type="match status" value="1"/>
</dbReference>
<organism evidence="5 6">
    <name type="scientific">Nocardioides szechwanensis</name>
    <dbReference type="NCBI Taxonomy" id="1005944"/>
    <lineage>
        <taxon>Bacteria</taxon>
        <taxon>Bacillati</taxon>
        <taxon>Actinomycetota</taxon>
        <taxon>Actinomycetes</taxon>
        <taxon>Propionibacteriales</taxon>
        <taxon>Nocardioidaceae</taxon>
        <taxon>Nocardioides</taxon>
    </lineage>
</organism>
<evidence type="ECO:0000256" key="2">
    <source>
        <dbReference type="ARBA" id="ARBA00022827"/>
    </source>
</evidence>
<dbReference type="Gene3D" id="3.30.465.10">
    <property type="match status" value="1"/>
</dbReference>
<dbReference type="InterPro" id="IPR051312">
    <property type="entry name" value="Diverse_Substr_Oxidored"/>
</dbReference>
<dbReference type="GO" id="GO:0071949">
    <property type="term" value="F:FAD binding"/>
    <property type="evidence" value="ECO:0007669"/>
    <property type="project" value="InterPro"/>
</dbReference>
<dbReference type="InterPro" id="IPR036318">
    <property type="entry name" value="FAD-bd_PCMH-like_sf"/>
</dbReference>
<dbReference type="Pfam" id="PF00941">
    <property type="entry name" value="FAD_binding_5"/>
    <property type="match status" value="1"/>
</dbReference>
<sequence>MKPAPFAYVRPGSLADALSALAGDPGAKVLAGGQSLVPLLSMRLAAPSTLVDINGLPGLDAVTVTADGVRVGALARHADVLAHDEAARVQPLLRLALSHVAHATIRNRGTTVGSIVHADAAAEMPVVLTLLGGSVEVAGPSGTRTIPATDLYVGPLETCLAQDEIATTAFFPALAPGARVAFAEIARRHGDYALVGAAALVDGDSVRVGYVSVGDVPTVVDLTGVPLNEMAATALAQLDPADDIHATAAYRAQLVRVLTERVVTEARTDD</sequence>
<dbReference type="AlphaFoldDB" id="A0A1H0JG75"/>
<dbReference type="GO" id="GO:0016491">
    <property type="term" value="F:oxidoreductase activity"/>
    <property type="evidence" value="ECO:0007669"/>
    <property type="project" value="UniProtKB-KW"/>
</dbReference>
<keyword evidence="2" id="KW-0274">FAD</keyword>
<dbReference type="SUPFAM" id="SSF55447">
    <property type="entry name" value="CO dehydrogenase flavoprotein C-terminal domain-like"/>
    <property type="match status" value="1"/>
</dbReference>
<dbReference type="RefSeq" id="WP_091026572.1">
    <property type="nucleotide sequence ID" value="NZ_BKAE01000012.1"/>
</dbReference>
<name>A0A1H0JG75_9ACTN</name>
<accession>A0A1H0JG75</accession>
<dbReference type="PANTHER" id="PTHR42659">
    <property type="entry name" value="XANTHINE DEHYDROGENASE SUBUNIT C-RELATED"/>
    <property type="match status" value="1"/>
</dbReference>
<dbReference type="InterPro" id="IPR036683">
    <property type="entry name" value="CO_DH_flav_C_dom_sf"/>
</dbReference>
<dbReference type="InterPro" id="IPR016166">
    <property type="entry name" value="FAD-bd_PCMH"/>
</dbReference>
<reference evidence="5 6" key="1">
    <citation type="submission" date="2016-10" db="EMBL/GenBank/DDBJ databases">
        <authorList>
            <person name="de Groot N.N."/>
        </authorList>
    </citation>
    <scope>NUCLEOTIDE SEQUENCE [LARGE SCALE GENOMIC DNA]</scope>
    <source>
        <strain evidence="5 6">CGMCC 1.11147</strain>
    </source>
</reference>
<keyword evidence="6" id="KW-1185">Reference proteome</keyword>
<dbReference type="EMBL" id="FNIC01000008">
    <property type="protein sequence ID" value="SDO42513.1"/>
    <property type="molecule type" value="Genomic_DNA"/>
</dbReference>
<evidence type="ECO:0000313" key="6">
    <source>
        <dbReference type="Proteomes" id="UP000199004"/>
    </source>
</evidence>
<dbReference type="OrthoDB" id="9793944at2"/>
<dbReference type="InterPro" id="IPR016169">
    <property type="entry name" value="FAD-bd_PCMH_sub2"/>
</dbReference>
<dbReference type="PROSITE" id="PS51387">
    <property type="entry name" value="FAD_PCMH"/>
    <property type="match status" value="1"/>
</dbReference>
<dbReference type="Pfam" id="PF03450">
    <property type="entry name" value="CO_deh_flav_C"/>
    <property type="match status" value="1"/>
</dbReference>
<evidence type="ECO:0000256" key="3">
    <source>
        <dbReference type="ARBA" id="ARBA00023002"/>
    </source>
</evidence>